<comment type="similarity">
    <text evidence="2">Belongs to the YbaB/EbfC family.</text>
</comment>
<sequence>MFDQLKNLGSMMAQAQQLQGKMAEAKDKISELRVEGIAGGEMVRVEATGDMKIIGVHLEQSLVETQDREMIEELVAAATNQALQKAKEASAAAMSDIAGGLNIPGLGDALSKMGVGGDGN</sequence>
<keyword evidence="2" id="KW-0963">Cytoplasm</keyword>
<keyword evidence="5" id="KW-1185">Reference proteome</keyword>
<accession>A0A1P8WAP7</accession>
<dbReference type="SUPFAM" id="SSF82607">
    <property type="entry name" value="YbaB-like"/>
    <property type="match status" value="1"/>
</dbReference>
<proteinExistence type="inferred from homology"/>
<dbReference type="PANTHER" id="PTHR33449">
    <property type="entry name" value="NUCLEOID-ASSOCIATED PROTEIN YBAB"/>
    <property type="match status" value="1"/>
</dbReference>
<comment type="function">
    <text evidence="2">Binds to DNA and alters its conformation. May be involved in regulation of gene expression, nucleoid organization and DNA protection.</text>
</comment>
<evidence type="ECO:0000313" key="4">
    <source>
        <dbReference type="EMBL" id="APZ91105.1"/>
    </source>
</evidence>
<evidence type="ECO:0000256" key="1">
    <source>
        <dbReference type="ARBA" id="ARBA00023125"/>
    </source>
</evidence>
<dbReference type="KEGG" id="fmr:Fuma_00691"/>
<dbReference type="GO" id="GO:0003677">
    <property type="term" value="F:DNA binding"/>
    <property type="evidence" value="ECO:0007669"/>
    <property type="project" value="UniProtKB-UniRule"/>
</dbReference>
<dbReference type="Gene3D" id="3.30.1310.10">
    <property type="entry name" value="Nucleoid-associated protein YbaB-like domain"/>
    <property type="match status" value="1"/>
</dbReference>
<dbReference type="PANTHER" id="PTHR33449:SF1">
    <property type="entry name" value="NUCLEOID-ASSOCIATED PROTEIN YBAB"/>
    <property type="match status" value="1"/>
</dbReference>
<comment type="subunit">
    <text evidence="2">Homodimer.</text>
</comment>
<evidence type="ECO:0000313" key="5">
    <source>
        <dbReference type="Proteomes" id="UP000187735"/>
    </source>
</evidence>
<dbReference type="GO" id="GO:0005829">
    <property type="term" value="C:cytosol"/>
    <property type="evidence" value="ECO:0007669"/>
    <property type="project" value="TreeGrafter"/>
</dbReference>
<dbReference type="OrthoDB" id="288497at2"/>
<dbReference type="InterPro" id="IPR036894">
    <property type="entry name" value="YbaB-like_sf"/>
</dbReference>
<dbReference type="Proteomes" id="UP000187735">
    <property type="component" value="Chromosome"/>
</dbReference>
<dbReference type="InterPro" id="IPR004401">
    <property type="entry name" value="YbaB/EbfC"/>
</dbReference>
<comment type="subcellular location">
    <subcellularLocation>
        <location evidence="2">Cytoplasm</location>
        <location evidence="2">Nucleoid</location>
    </subcellularLocation>
</comment>
<feature type="coiled-coil region" evidence="3">
    <location>
        <begin position="8"/>
        <end position="35"/>
    </location>
</feature>
<dbReference type="RefSeq" id="WP_077022914.1">
    <property type="nucleotide sequence ID" value="NZ_CP017641.1"/>
</dbReference>
<name>A0A1P8WAP7_9PLAN</name>
<dbReference type="PIRSF" id="PIRSF004555">
    <property type="entry name" value="UCP004555"/>
    <property type="match status" value="1"/>
</dbReference>
<dbReference type="HAMAP" id="MF_00274">
    <property type="entry name" value="DNA_YbaB_EbfC"/>
    <property type="match status" value="1"/>
</dbReference>
<organism evidence="4 5">
    <name type="scientific">Fuerstiella marisgermanici</name>
    <dbReference type="NCBI Taxonomy" id="1891926"/>
    <lineage>
        <taxon>Bacteria</taxon>
        <taxon>Pseudomonadati</taxon>
        <taxon>Planctomycetota</taxon>
        <taxon>Planctomycetia</taxon>
        <taxon>Planctomycetales</taxon>
        <taxon>Planctomycetaceae</taxon>
        <taxon>Fuerstiella</taxon>
    </lineage>
</organism>
<dbReference type="EMBL" id="CP017641">
    <property type="protein sequence ID" value="APZ91105.1"/>
    <property type="molecule type" value="Genomic_DNA"/>
</dbReference>
<keyword evidence="3" id="KW-0175">Coiled coil</keyword>
<reference evidence="4 5" key="1">
    <citation type="journal article" date="2016" name="Front. Microbiol.">
        <title>Fuerstia marisgermanicae gen. nov., sp. nov., an Unusual Member of the Phylum Planctomycetes from the German Wadden Sea.</title>
        <authorList>
            <person name="Kohn T."/>
            <person name="Heuer A."/>
            <person name="Jogler M."/>
            <person name="Vollmers J."/>
            <person name="Boedeker C."/>
            <person name="Bunk B."/>
            <person name="Rast P."/>
            <person name="Borchert D."/>
            <person name="Glockner I."/>
            <person name="Freese H.M."/>
            <person name="Klenk H.P."/>
            <person name="Overmann J."/>
            <person name="Kaster A.K."/>
            <person name="Rohde M."/>
            <person name="Wiegand S."/>
            <person name="Jogler C."/>
        </authorList>
    </citation>
    <scope>NUCLEOTIDE SEQUENCE [LARGE SCALE GENOMIC DNA]</scope>
    <source>
        <strain evidence="4 5">NH11</strain>
    </source>
</reference>
<gene>
    <name evidence="4" type="ORF">Fuma_00691</name>
</gene>
<dbReference type="STRING" id="1891926.Fuma_00691"/>
<dbReference type="NCBIfam" id="TIGR00103">
    <property type="entry name" value="DNA_YbaB_EbfC"/>
    <property type="match status" value="1"/>
</dbReference>
<protein>
    <recommendedName>
        <fullName evidence="2">Nucleoid-associated protein Fuma_00691</fullName>
    </recommendedName>
</protein>
<dbReference type="GO" id="GO:0043590">
    <property type="term" value="C:bacterial nucleoid"/>
    <property type="evidence" value="ECO:0007669"/>
    <property type="project" value="UniProtKB-UniRule"/>
</dbReference>
<dbReference type="AlphaFoldDB" id="A0A1P8WAP7"/>
<evidence type="ECO:0000256" key="2">
    <source>
        <dbReference type="HAMAP-Rule" id="MF_00274"/>
    </source>
</evidence>
<keyword evidence="1 2" id="KW-0238">DNA-binding</keyword>
<dbReference type="Pfam" id="PF02575">
    <property type="entry name" value="YbaB_DNA_bd"/>
    <property type="match status" value="1"/>
</dbReference>
<evidence type="ECO:0000256" key="3">
    <source>
        <dbReference type="SAM" id="Coils"/>
    </source>
</evidence>